<name>A0ABV4G4I1_9BRAD</name>
<gene>
    <name evidence="1" type="ORF">ABIG07_006944</name>
</gene>
<protein>
    <submittedName>
        <fullName evidence="1">Uncharacterized protein</fullName>
    </submittedName>
</protein>
<reference evidence="1 2" key="1">
    <citation type="submission" date="2024-07" db="EMBL/GenBank/DDBJ databases">
        <title>Genomic Encyclopedia of Type Strains, Phase V (KMG-V): Genome sequencing to study the core and pangenomes of soil and plant-associated prokaryotes.</title>
        <authorList>
            <person name="Whitman W."/>
        </authorList>
    </citation>
    <scope>NUCLEOTIDE SEQUENCE [LARGE SCALE GENOMIC DNA]</scope>
    <source>
        <strain evidence="1 2">USDA 152</strain>
    </source>
</reference>
<keyword evidence="2" id="KW-1185">Reference proteome</keyword>
<comment type="caution">
    <text evidence="1">The sequence shown here is derived from an EMBL/GenBank/DDBJ whole genome shotgun (WGS) entry which is preliminary data.</text>
</comment>
<organism evidence="1 2">
    <name type="scientific">Bradyrhizobium ottawaense</name>
    <dbReference type="NCBI Taxonomy" id="931866"/>
    <lineage>
        <taxon>Bacteria</taxon>
        <taxon>Pseudomonadati</taxon>
        <taxon>Pseudomonadota</taxon>
        <taxon>Alphaproteobacteria</taxon>
        <taxon>Hyphomicrobiales</taxon>
        <taxon>Nitrobacteraceae</taxon>
        <taxon>Bradyrhizobium</taxon>
    </lineage>
</organism>
<sequence length="315" mass="35900">MSRVQAYRSHEERSAARLKWLNVPPGMPPDLADEFMRRLTEGDTLSRLTGGRLVPALVTRQRFLKHCELHPEWAVEAMRLIKLNEQSAAVLRTKVNLEIARERSAINRRTAEKCKNGHVRTANNTFYVEYGGCLVRRCKDCNKSARENRMPTIDRVRLSVAALHEGETLSSQGGYTLSIMRNFIRANPKIGNRIRTISEKNASVHRSAAQRARRQLAASPLTRNNGEDAYEAVRNATAHLAEDERDDVMSMMFLAIAEDRMTLSEARSRVGEFLKDQRRRPRVYGEARFSLDCPLSDDSGMTWLDTKSDADRLWA</sequence>
<evidence type="ECO:0000313" key="2">
    <source>
        <dbReference type="Proteomes" id="UP001565369"/>
    </source>
</evidence>
<dbReference type="Proteomes" id="UP001565369">
    <property type="component" value="Unassembled WGS sequence"/>
</dbReference>
<evidence type="ECO:0000313" key="1">
    <source>
        <dbReference type="EMBL" id="MEY9457996.1"/>
    </source>
</evidence>
<proteinExistence type="predicted"/>
<accession>A0ABV4G4I1</accession>
<dbReference type="EMBL" id="JBGBZJ010000003">
    <property type="protein sequence ID" value="MEY9457996.1"/>
    <property type="molecule type" value="Genomic_DNA"/>
</dbReference>